<dbReference type="PANTHER" id="PTHR21700">
    <property type="entry name" value="TRANSTHYRETIN-LIKE FAMILY PROTEIN-RELATED"/>
    <property type="match status" value="1"/>
</dbReference>
<dbReference type="Pfam" id="PF01060">
    <property type="entry name" value="TTR-52"/>
    <property type="match status" value="1"/>
</dbReference>
<evidence type="ECO:0000256" key="5">
    <source>
        <dbReference type="SAM" id="SignalP"/>
    </source>
</evidence>
<comment type="similarity">
    <text evidence="2">Belongs to the nematode transthyretin-like family.</text>
</comment>
<proteinExistence type="inferred from homology"/>
<dbReference type="OrthoDB" id="5781504at2759"/>
<feature type="chain" id="PRO_5043139064" evidence="5">
    <location>
        <begin position="20"/>
        <end position="146"/>
    </location>
</feature>
<feature type="signal peptide" evidence="5">
    <location>
        <begin position="1"/>
        <end position="19"/>
    </location>
</feature>
<dbReference type="Proteomes" id="UP000271098">
    <property type="component" value="Unassembled WGS sequence"/>
</dbReference>
<dbReference type="GO" id="GO:0005576">
    <property type="term" value="C:extracellular region"/>
    <property type="evidence" value="ECO:0007669"/>
    <property type="project" value="UniProtKB-SubCell"/>
</dbReference>
<evidence type="ECO:0000313" key="8">
    <source>
        <dbReference type="WBParaSite" id="GPUH_0001709101-mRNA-1"/>
    </source>
</evidence>
<dbReference type="AlphaFoldDB" id="A0A183E7X8"/>
<reference evidence="8" key="1">
    <citation type="submission" date="2016-06" db="UniProtKB">
        <authorList>
            <consortium name="WormBaseParasite"/>
        </authorList>
    </citation>
    <scope>IDENTIFICATION</scope>
</reference>
<dbReference type="WBParaSite" id="GPUH_0001709101-mRNA-1">
    <property type="protein sequence ID" value="GPUH_0001709101-mRNA-1"/>
    <property type="gene ID" value="GPUH_0001709101"/>
</dbReference>
<dbReference type="GO" id="GO:0009986">
    <property type="term" value="C:cell surface"/>
    <property type="evidence" value="ECO:0007669"/>
    <property type="project" value="InterPro"/>
</dbReference>
<dbReference type="EMBL" id="UYRT01084635">
    <property type="protein sequence ID" value="VDN29101.1"/>
    <property type="molecule type" value="Genomic_DNA"/>
</dbReference>
<dbReference type="Gene3D" id="2.60.40.3330">
    <property type="match status" value="1"/>
</dbReference>
<dbReference type="PANTHER" id="PTHR21700:SF12">
    <property type="entry name" value="TRANSTHYRETIN-LIKE FAMILY PROTEIN"/>
    <property type="match status" value="1"/>
</dbReference>
<keyword evidence="7" id="KW-1185">Reference proteome</keyword>
<evidence type="ECO:0000256" key="2">
    <source>
        <dbReference type="ARBA" id="ARBA00010112"/>
    </source>
</evidence>
<sequence length="146" mass="16335">MSLKIHAWSMLLLASFASAEHKCVWVHGAVRCHKDPSRNLNVEVRVYDRDGLSIAKLVDPDDLMGVTFTNEDGSFQLDGCGEDIDWIPGISNNPEPYLQVLHYCNNELGEIIRLPPFKTFVPKTYEVGIIDLDSPLQVPPARNVTS</sequence>
<dbReference type="InterPro" id="IPR001534">
    <property type="entry name" value="Transthyretin-like"/>
</dbReference>
<dbReference type="InterPro" id="IPR038479">
    <property type="entry name" value="Transthyretin-like_sf"/>
</dbReference>
<comment type="subcellular location">
    <subcellularLocation>
        <location evidence="1">Secreted</location>
    </subcellularLocation>
</comment>
<name>A0A183E7X8_9BILA</name>
<keyword evidence="3" id="KW-0964">Secreted</keyword>
<protein>
    <submittedName>
        <fullName evidence="8">Transthyretin-like family protein</fullName>
    </submittedName>
</protein>
<evidence type="ECO:0000256" key="4">
    <source>
        <dbReference type="ARBA" id="ARBA00022729"/>
    </source>
</evidence>
<keyword evidence="4 5" id="KW-0732">Signal</keyword>
<reference evidence="6 7" key="2">
    <citation type="submission" date="2018-11" db="EMBL/GenBank/DDBJ databases">
        <authorList>
            <consortium name="Pathogen Informatics"/>
        </authorList>
    </citation>
    <scope>NUCLEOTIDE SEQUENCE [LARGE SCALE GENOMIC DNA]</scope>
</reference>
<organism evidence="8">
    <name type="scientific">Gongylonema pulchrum</name>
    <dbReference type="NCBI Taxonomy" id="637853"/>
    <lineage>
        <taxon>Eukaryota</taxon>
        <taxon>Metazoa</taxon>
        <taxon>Ecdysozoa</taxon>
        <taxon>Nematoda</taxon>
        <taxon>Chromadorea</taxon>
        <taxon>Rhabditida</taxon>
        <taxon>Spirurina</taxon>
        <taxon>Spiruromorpha</taxon>
        <taxon>Spiruroidea</taxon>
        <taxon>Gongylonematidae</taxon>
        <taxon>Gongylonema</taxon>
    </lineage>
</organism>
<evidence type="ECO:0000313" key="6">
    <source>
        <dbReference type="EMBL" id="VDN29101.1"/>
    </source>
</evidence>
<accession>A0A183E7X8</accession>
<evidence type="ECO:0000256" key="1">
    <source>
        <dbReference type="ARBA" id="ARBA00004613"/>
    </source>
</evidence>
<evidence type="ECO:0000313" key="7">
    <source>
        <dbReference type="Proteomes" id="UP000271098"/>
    </source>
</evidence>
<gene>
    <name evidence="6" type="ORF">GPUH_LOCUS17068</name>
</gene>
<evidence type="ECO:0000256" key="3">
    <source>
        <dbReference type="ARBA" id="ARBA00022525"/>
    </source>
</evidence>